<protein>
    <submittedName>
        <fullName evidence="2">Uncharacterized protein</fullName>
    </submittedName>
</protein>
<feature type="region of interest" description="Disordered" evidence="1">
    <location>
        <begin position="36"/>
        <end position="55"/>
    </location>
</feature>
<dbReference type="RefSeq" id="XP_002786634.1">
    <property type="nucleotide sequence ID" value="XM_002786588.1"/>
</dbReference>
<sequence length="55" mass="6085">MFNGLAPYTAESLLIYSLRTLIAKKLFQVQMRNGDTRKNEHLGGSSKPGECGIQT</sequence>
<dbReference type="InParanoid" id="C5KBA4"/>
<organism evidence="3">
    <name type="scientific">Perkinsus marinus (strain ATCC 50983 / TXsc)</name>
    <dbReference type="NCBI Taxonomy" id="423536"/>
    <lineage>
        <taxon>Eukaryota</taxon>
        <taxon>Sar</taxon>
        <taxon>Alveolata</taxon>
        <taxon>Perkinsozoa</taxon>
        <taxon>Perkinsea</taxon>
        <taxon>Perkinsida</taxon>
        <taxon>Perkinsidae</taxon>
        <taxon>Perkinsus</taxon>
    </lineage>
</organism>
<name>C5KBA4_PERM5</name>
<dbReference type="Proteomes" id="UP000007800">
    <property type="component" value="Unassembled WGS sequence"/>
</dbReference>
<proteinExistence type="predicted"/>
<reference evidence="2 3" key="1">
    <citation type="submission" date="2008-07" db="EMBL/GenBank/DDBJ databases">
        <authorList>
            <person name="El-Sayed N."/>
            <person name="Caler E."/>
            <person name="Inman J."/>
            <person name="Amedeo P."/>
            <person name="Hass B."/>
            <person name="Wortman J."/>
        </authorList>
    </citation>
    <scope>NUCLEOTIDE SEQUENCE [LARGE SCALE GENOMIC DNA]</scope>
    <source>
        <strain evidence="3">ATCC 50983 / TXsc</strain>
    </source>
</reference>
<accession>C5KBA4</accession>
<keyword evidence="3" id="KW-1185">Reference proteome</keyword>
<evidence type="ECO:0000313" key="3">
    <source>
        <dbReference type="Proteomes" id="UP000007800"/>
    </source>
</evidence>
<evidence type="ECO:0000256" key="1">
    <source>
        <dbReference type="SAM" id="MobiDB-lite"/>
    </source>
</evidence>
<dbReference type="AlphaFoldDB" id="C5KBA4"/>
<evidence type="ECO:0000313" key="2">
    <source>
        <dbReference type="EMBL" id="EER18430.1"/>
    </source>
</evidence>
<gene>
    <name evidence="2" type="ORF">Pmar_PMAR005341</name>
</gene>
<dbReference type="EMBL" id="GG671811">
    <property type="protein sequence ID" value="EER18430.1"/>
    <property type="molecule type" value="Genomic_DNA"/>
</dbReference>
<dbReference type="GeneID" id="9049236"/>